<keyword evidence="3" id="KW-1185">Reference proteome</keyword>
<comment type="caution">
    <text evidence="2">The sequence shown here is derived from an EMBL/GenBank/DDBJ whole genome shotgun (WGS) entry which is preliminary data.</text>
</comment>
<feature type="compositionally biased region" description="Basic and acidic residues" evidence="1">
    <location>
        <begin position="7"/>
        <end position="17"/>
    </location>
</feature>
<dbReference type="AlphaFoldDB" id="A0AAW1TVY3"/>
<dbReference type="EMBL" id="JARQZJ010000010">
    <property type="protein sequence ID" value="KAK9872241.1"/>
    <property type="molecule type" value="Genomic_DNA"/>
</dbReference>
<evidence type="ECO:0000313" key="3">
    <source>
        <dbReference type="Proteomes" id="UP001431783"/>
    </source>
</evidence>
<proteinExistence type="predicted"/>
<sequence>MPKTSKKLHEDFEERYTKQKKMNMKSSNITHKKTKNSSFYSSNPHKMKRSFVSMNNKLTDSNSSESVIYVGSYNMHEQFPIIDLTNSITSLDNDETATLVPKYPHLNNCHTVCNSIKNCCKDQNLSCTASTSRLLGSLEGPKSYLKRNSKSVSCIVGLNDSKHVDMFRTIDVSEESHSVTNKKRLYINQVTQLQKEDYDIIDSSLEIQGDINILEECNPQPIINTNDAVETLMQIYQVHGNDTFS</sequence>
<protein>
    <submittedName>
        <fullName evidence="2">Uncharacterized protein</fullName>
    </submittedName>
</protein>
<reference evidence="2 3" key="1">
    <citation type="submission" date="2023-03" db="EMBL/GenBank/DDBJ databases">
        <title>Genome insight into feeding habits of ladybird beetles.</title>
        <authorList>
            <person name="Li H.-S."/>
            <person name="Huang Y.-H."/>
            <person name="Pang H."/>
        </authorList>
    </citation>
    <scope>NUCLEOTIDE SEQUENCE [LARGE SCALE GENOMIC DNA]</scope>
    <source>
        <strain evidence="2">SYSU_2023b</strain>
        <tissue evidence="2">Whole body</tissue>
    </source>
</reference>
<dbReference type="Proteomes" id="UP001431783">
    <property type="component" value="Unassembled WGS sequence"/>
</dbReference>
<organism evidence="2 3">
    <name type="scientific">Henosepilachna vigintioctopunctata</name>
    <dbReference type="NCBI Taxonomy" id="420089"/>
    <lineage>
        <taxon>Eukaryota</taxon>
        <taxon>Metazoa</taxon>
        <taxon>Ecdysozoa</taxon>
        <taxon>Arthropoda</taxon>
        <taxon>Hexapoda</taxon>
        <taxon>Insecta</taxon>
        <taxon>Pterygota</taxon>
        <taxon>Neoptera</taxon>
        <taxon>Endopterygota</taxon>
        <taxon>Coleoptera</taxon>
        <taxon>Polyphaga</taxon>
        <taxon>Cucujiformia</taxon>
        <taxon>Coccinelloidea</taxon>
        <taxon>Coccinellidae</taxon>
        <taxon>Epilachninae</taxon>
        <taxon>Epilachnini</taxon>
        <taxon>Henosepilachna</taxon>
    </lineage>
</organism>
<evidence type="ECO:0000256" key="1">
    <source>
        <dbReference type="SAM" id="MobiDB-lite"/>
    </source>
</evidence>
<name>A0AAW1TVY3_9CUCU</name>
<evidence type="ECO:0000313" key="2">
    <source>
        <dbReference type="EMBL" id="KAK9872241.1"/>
    </source>
</evidence>
<feature type="region of interest" description="Disordered" evidence="1">
    <location>
        <begin position="1"/>
        <end position="41"/>
    </location>
</feature>
<accession>A0AAW1TVY3</accession>
<gene>
    <name evidence="2" type="ORF">WA026_017043</name>
</gene>